<comment type="caution">
    <text evidence="2">The sequence shown here is derived from an EMBL/GenBank/DDBJ whole genome shotgun (WGS) entry which is preliminary data.</text>
</comment>
<organism evidence="2 3">
    <name type="scientific">Gulosibacter faecalis</name>
    <dbReference type="NCBI Taxonomy" id="272240"/>
    <lineage>
        <taxon>Bacteria</taxon>
        <taxon>Bacillati</taxon>
        <taxon>Actinomycetota</taxon>
        <taxon>Actinomycetes</taxon>
        <taxon>Micrococcales</taxon>
        <taxon>Microbacteriaceae</taxon>
        <taxon>Gulosibacter</taxon>
    </lineage>
</organism>
<dbReference type="EMBL" id="JBHUNE010000001">
    <property type="protein sequence ID" value="MFD2757079.1"/>
    <property type="molecule type" value="Genomic_DNA"/>
</dbReference>
<protein>
    <submittedName>
        <fullName evidence="2">Uncharacterized protein</fullName>
    </submittedName>
</protein>
<dbReference type="Proteomes" id="UP001597492">
    <property type="component" value="Unassembled WGS sequence"/>
</dbReference>
<evidence type="ECO:0000313" key="2">
    <source>
        <dbReference type="EMBL" id="MFD2757079.1"/>
    </source>
</evidence>
<reference evidence="3" key="1">
    <citation type="journal article" date="2019" name="Int. J. Syst. Evol. Microbiol.">
        <title>The Global Catalogue of Microorganisms (GCM) 10K type strain sequencing project: providing services to taxonomists for standard genome sequencing and annotation.</title>
        <authorList>
            <consortium name="The Broad Institute Genomics Platform"/>
            <consortium name="The Broad Institute Genome Sequencing Center for Infectious Disease"/>
            <person name="Wu L."/>
            <person name="Ma J."/>
        </authorList>
    </citation>
    <scope>NUCLEOTIDE SEQUENCE [LARGE SCALE GENOMIC DNA]</scope>
    <source>
        <strain evidence="3">TISTR 1514</strain>
    </source>
</reference>
<evidence type="ECO:0000256" key="1">
    <source>
        <dbReference type="SAM" id="Coils"/>
    </source>
</evidence>
<keyword evidence="1" id="KW-0175">Coiled coil</keyword>
<accession>A0ABW5UUK0</accession>
<proteinExistence type="predicted"/>
<name>A0ABW5UUK0_9MICO</name>
<evidence type="ECO:0000313" key="3">
    <source>
        <dbReference type="Proteomes" id="UP001597492"/>
    </source>
</evidence>
<keyword evidence="3" id="KW-1185">Reference proteome</keyword>
<feature type="coiled-coil region" evidence="1">
    <location>
        <begin position="12"/>
        <end position="103"/>
    </location>
</feature>
<gene>
    <name evidence="2" type="ORF">ACFSW7_01655</name>
</gene>
<sequence length="193" mass="21647">MAKQRKIHLEVITRFEQERERARKTAVHLEQALAAAESDLELAMKKIEELSNENRRIDDALIKTELKSDEEVGTLRQQVEFWRNEAMTRSEQLQAAQKELEKARAGDLEGKFVTTVADLTVNHIGAVVKVHIDSKFWIIDKLVALTFREGYGTVADVAFETAGIGGNGVRKGYAVDLTQAAEIVEPAVEELPF</sequence>
<dbReference type="RefSeq" id="WP_040904961.1">
    <property type="nucleotide sequence ID" value="NZ_JBHUNE010000001.1"/>
</dbReference>